<accession>F3GRC7</accession>
<evidence type="ECO:0000313" key="2">
    <source>
        <dbReference type="Proteomes" id="UP000004986"/>
    </source>
</evidence>
<proteinExistence type="predicted"/>
<dbReference type="EMBL" id="AEAI01004508">
    <property type="protein sequence ID" value="EGH49630.1"/>
    <property type="molecule type" value="Genomic_DNA"/>
</dbReference>
<reference evidence="1 2" key="1">
    <citation type="journal article" date="2011" name="PLoS Pathog.">
        <title>Dynamic evolution of pathogenicity revealed by sequencing and comparative genomics of 19 Pseudomonas syringae isolates.</title>
        <authorList>
            <person name="Baltrus D.A."/>
            <person name="Nishimura M.T."/>
            <person name="Romanchuk A."/>
            <person name="Chang J.H."/>
            <person name="Mukhtar M.S."/>
            <person name="Cherkis K."/>
            <person name="Roach J."/>
            <person name="Grant S.R."/>
            <person name="Jones C.D."/>
            <person name="Dangl J.L."/>
        </authorList>
    </citation>
    <scope>NUCLEOTIDE SEQUENCE [LARGE SCALE GENOMIC DNA]</scope>
    <source>
        <strain evidence="1 2">1704B</strain>
    </source>
</reference>
<sequence length="41" mass="4455">QEVLVTFLAGDIDRPLVTSALYNNINLPPRFSKASGLPGNR</sequence>
<keyword evidence="2" id="KW-1185">Reference proteome</keyword>
<dbReference type="Gene3D" id="2.40.50.230">
    <property type="entry name" value="Gp5 N-terminal domain"/>
    <property type="match status" value="1"/>
</dbReference>
<organism evidence="1 2">
    <name type="scientific">Pseudomonas syringae pv. pisi str. 1704B</name>
    <dbReference type="NCBI Taxonomy" id="629263"/>
    <lineage>
        <taxon>Bacteria</taxon>
        <taxon>Pseudomonadati</taxon>
        <taxon>Pseudomonadota</taxon>
        <taxon>Gammaproteobacteria</taxon>
        <taxon>Pseudomonadales</taxon>
        <taxon>Pseudomonadaceae</taxon>
        <taxon>Pseudomonas</taxon>
        <taxon>Pseudomonas syringae</taxon>
    </lineage>
</organism>
<comment type="caution">
    <text evidence="1">The sequence shown here is derived from an EMBL/GenBank/DDBJ whole genome shotgun (WGS) entry which is preliminary data.</text>
</comment>
<dbReference type="Proteomes" id="UP000004986">
    <property type="component" value="Unassembled WGS sequence"/>
</dbReference>
<gene>
    <name evidence="1" type="ORF">PSYPI_47488</name>
</gene>
<feature type="non-terminal residue" evidence="1">
    <location>
        <position position="41"/>
    </location>
</feature>
<dbReference type="InterPro" id="IPR037026">
    <property type="entry name" value="Vgr_OB-fold_dom_sf"/>
</dbReference>
<dbReference type="AlphaFoldDB" id="F3GRC7"/>
<protein>
    <submittedName>
        <fullName evidence="1">Rhs element Vgr protein</fullName>
    </submittedName>
</protein>
<name>F3GRC7_PSESJ</name>
<evidence type="ECO:0000313" key="1">
    <source>
        <dbReference type="EMBL" id="EGH49630.1"/>
    </source>
</evidence>
<feature type="non-terminal residue" evidence="1">
    <location>
        <position position="1"/>
    </location>
</feature>